<evidence type="ECO:0000313" key="2">
    <source>
        <dbReference type="Proteomes" id="UP000499080"/>
    </source>
</evidence>
<proteinExistence type="predicted"/>
<reference evidence="1 2" key="1">
    <citation type="journal article" date="2019" name="Sci. Rep.">
        <title>Orb-weaving spider Araneus ventricosus genome elucidates the spidroin gene catalogue.</title>
        <authorList>
            <person name="Kono N."/>
            <person name="Nakamura H."/>
            <person name="Ohtoshi R."/>
            <person name="Moran D.A.P."/>
            <person name="Shinohara A."/>
            <person name="Yoshida Y."/>
            <person name="Fujiwara M."/>
            <person name="Mori M."/>
            <person name="Tomita M."/>
            <person name="Arakawa K."/>
        </authorList>
    </citation>
    <scope>NUCLEOTIDE SEQUENCE [LARGE SCALE GENOMIC DNA]</scope>
</reference>
<name>A0A4Y2B3X2_ARAVE</name>
<gene>
    <name evidence="1" type="ORF">AVEN_194924_1</name>
</gene>
<protein>
    <submittedName>
        <fullName evidence="1">Uncharacterized protein</fullName>
    </submittedName>
</protein>
<comment type="caution">
    <text evidence="1">The sequence shown here is derived from an EMBL/GenBank/DDBJ whole genome shotgun (WGS) entry which is preliminary data.</text>
</comment>
<organism evidence="1 2">
    <name type="scientific">Araneus ventricosus</name>
    <name type="common">Orbweaver spider</name>
    <name type="synonym">Epeira ventricosa</name>
    <dbReference type="NCBI Taxonomy" id="182803"/>
    <lineage>
        <taxon>Eukaryota</taxon>
        <taxon>Metazoa</taxon>
        <taxon>Ecdysozoa</taxon>
        <taxon>Arthropoda</taxon>
        <taxon>Chelicerata</taxon>
        <taxon>Arachnida</taxon>
        <taxon>Araneae</taxon>
        <taxon>Araneomorphae</taxon>
        <taxon>Entelegynae</taxon>
        <taxon>Araneoidea</taxon>
        <taxon>Araneidae</taxon>
        <taxon>Araneus</taxon>
    </lineage>
</organism>
<sequence>MLRLKGPSFRSLSSPVRRVHGFVFYIVAPPRSELTTATSTGHHPTPFRHATRTVRGKRKSSHSTFYLGTASSGSSTTPLPVTNLGIAVGHHSSDDESSDRCNLAPQRPPRYQILQFHKKINAPFPRQTAAVKSSHESSIRRQFTPQRPPRYQILQFHKKINSLFPRQTADVKKN</sequence>
<dbReference type="Proteomes" id="UP000499080">
    <property type="component" value="Unassembled WGS sequence"/>
</dbReference>
<accession>A0A4Y2B3X2</accession>
<keyword evidence="2" id="KW-1185">Reference proteome</keyword>
<dbReference type="EMBL" id="BGPR01000049">
    <property type="protein sequence ID" value="GBL86698.1"/>
    <property type="molecule type" value="Genomic_DNA"/>
</dbReference>
<dbReference type="AlphaFoldDB" id="A0A4Y2B3X2"/>
<evidence type="ECO:0000313" key="1">
    <source>
        <dbReference type="EMBL" id="GBL86698.1"/>
    </source>
</evidence>